<dbReference type="PANTHER" id="PTHR30480:SF13">
    <property type="entry name" value="BETA-HEXOSAMINIDASE"/>
    <property type="match status" value="1"/>
</dbReference>
<keyword evidence="10" id="KW-1185">Reference proteome</keyword>
<evidence type="ECO:0000313" key="10">
    <source>
        <dbReference type="Proteomes" id="UP000194903"/>
    </source>
</evidence>
<evidence type="ECO:0000256" key="2">
    <source>
        <dbReference type="ARBA" id="ARBA00005336"/>
    </source>
</evidence>
<sequence>MKKRYLLLIPVAACVIACAAAVGYVQFHPEQAPAGTPSVLVRTEQQESAAQQEQPEQQEEQAELTADQKRAQEILSDMTLDQKLYQMMFVRPESLTGVGKAVRAGDATRKAMETMPVGGIIYFSQNFRSKSQTTTMLANTQEYARTVGANIPLFMGVDEEGGTVARVADVLGTTKFDDMADYGARGDAQEAYDIGKTLATDISGFGFNVDFAPVADVLSNENNTEIGARSFGSDPSTVSIMVENEVMGLQESGVMAALKHFPGHGSTETNSHEGTSETDRTLDELKECDLKPFEAGIDQDAAFVLVSHMTATELDSVPCSLSSKVITDLLRDEMGYDGIVITDGMDMGAITEHYSNGDAAVKAVQAGVDMLLCPPSIDDAYEALSQAVADGELTEARIDESVMRILTAKLKYGLMN</sequence>
<organism evidence="9 10">
    <name type="scientific">Butyricicoccus porcorum</name>
    <dbReference type="NCBI Taxonomy" id="1945634"/>
    <lineage>
        <taxon>Bacteria</taxon>
        <taxon>Bacillati</taxon>
        <taxon>Bacillota</taxon>
        <taxon>Clostridia</taxon>
        <taxon>Eubacteriales</taxon>
        <taxon>Butyricicoccaceae</taxon>
        <taxon>Butyricicoccus</taxon>
    </lineage>
</organism>
<feature type="region of interest" description="Disordered" evidence="6">
    <location>
        <begin position="41"/>
        <end position="66"/>
    </location>
</feature>
<gene>
    <name evidence="9" type="ORF">CBW42_07375</name>
</gene>
<evidence type="ECO:0000256" key="5">
    <source>
        <dbReference type="ARBA" id="ARBA00023295"/>
    </source>
</evidence>
<evidence type="ECO:0000256" key="4">
    <source>
        <dbReference type="ARBA" id="ARBA00022801"/>
    </source>
</evidence>
<dbReference type="SUPFAM" id="SSF51445">
    <property type="entry name" value="(Trans)glycosidases"/>
    <property type="match status" value="1"/>
</dbReference>
<accession>A0A252F4R2</accession>
<feature type="domain" description="Glycoside hydrolase family 3 N-terminal" evidence="8">
    <location>
        <begin position="79"/>
        <end position="407"/>
    </location>
</feature>
<dbReference type="PROSITE" id="PS00775">
    <property type="entry name" value="GLYCOSYL_HYDROL_F3"/>
    <property type="match status" value="1"/>
</dbReference>
<evidence type="ECO:0000256" key="7">
    <source>
        <dbReference type="SAM" id="SignalP"/>
    </source>
</evidence>
<comment type="caution">
    <text evidence="9">The sequence shown here is derived from an EMBL/GenBank/DDBJ whole genome shotgun (WGS) entry which is preliminary data.</text>
</comment>
<evidence type="ECO:0000256" key="1">
    <source>
        <dbReference type="ARBA" id="ARBA00001231"/>
    </source>
</evidence>
<feature type="signal peptide" evidence="7">
    <location>
        <begin position="1"/>
        <end position="19"/>
    </location>
</feature>
<evidence type="ECO:0000256" key="6">
    <source>
        <dbReference type="SAM" id="MobiDB-lite"/>
    </source>
</evidence>
<dbReference type="RefSeq" id="WP_087019286.1">
    <property type="nucleotide sequence ID" value="NZ_NHOC01000005.1"/>
</dbReference>
<name>A0A252F4R2_9FIRM</name>
<dbReference type="GO" id="GO:0005975">
    <property type="term" value="P:carbohydrate metabolic process"/>
    <property type="evidence" value="ECO:0007669"/>
    <property type="project" value="InterPro"/>
</dbReference>
<keyword evidence="4" id="KW-0378">Hydrolase</keyword>
<dbReference type="GO" id="GO:0009254">
    <property type="term" value="P:peptidoglycan turnover"/>
    <property type="evidence" value="ECO:0007669"/>
    <property type="project" value="TreeGrafter"/>
</dbReference>
<dbReference type="OrthoDB" id="9805821at2"/>
<keyword evidence="7" id="KW-0732">Signal</keyword>
<dbReference type="InterPro" id="IPR017853">
    <property type="entry name" value="GH"/>
</dbReference>
<protein>
    <recommendedName>
        <fullName evidence="3">beta-N-acetylhexosaminidase</fullName>
        <ecNumber evidence="3">3.2.1.52</ecNumber>
    </recommendedName>
</protein>
<evidence type="ECO:0000259" key="8">
    <source>
        <dbReference type="Pfam" id="PF00933"/>
    </source>
</evidence>
<dbReference type="AlphaFoldDB" id="A0A252F4R2"/>
<dbReference type="EC" id="3.2.1.52" evidence="3"/>
<dbReference type="InterPro" id="IPR001764">
    <property type="entry name" value="Glyco_hydro_3_N"/>
</dbReference>
<dbReference type="Pfam" id="PF00933">
    <property type="entry name" value="Glyco_hydro_3"/>
    <property type="match status" value="1"/>
</dbReference>
<evidence type="ECO:0000256" key="3">
    <source>
        <dbReference type="ARBA" id="ARBA00012663"/>
    </source>
</evidence>
<evidence type="ECO:0000313" key="9">
    <source>
        <dbReference type="EMBL" id="OUM20640.1"/>
    </source>
</evidence>
<comment type="similarity">
    <text evidence="2">Belongs to the glycosyl hydrolase 3 family.</text>
</comment>
<keyword evidence="5" id="KW-0326">Glycosidase</keyword>
<dbReference type="GO" id="GO:0004563">
    <property type="term" value="F:beta-N-acetylhexosaminidase activity"/>
    <property type="evidence" value="ECO:0007669"/>
    <property type="project" value="UniProtKB-EC"/>
</dbReference>
<dbReference type="Gene3D" id="3.20.20.300">
    <property type="entry name" value="Glycoside hydrolase, family 3, N-terminal domain"/>
    <property type="match status" value="1"/>
</dbReference>
<dbReference type="InterPro" id="IPR019800">
    <property type="entry name" value="Glyco_hydro_3_AS"/>
</dbReference>
<dbReference type="Proteomes" id="UP000194903">
    <property type="component" value="Unassembled WGS sequence"/>
</dbReference>
<dbReference type="InterPro" id="IPR050226">
    <property type="entry name" value="NagZ_Beta-hexosaminidase"/>
</dbReference>
<proteinExistence type="inferred from homology"/>
<dbReference type="PANTHER" id="PTHR30480">
    <property type="entry name" value="BETA-HEXOSAMINIDASE-RELATED"/>
    <property type="match status" value="1"/>
</dbReference>
<dbReference type="InterPro" id="IPR036962">
    <property type="entry name" value="Glyco_hydro_3_N_sf"/>
</dbReference>
<feature type="compositionally biased region" description="Low complexity" evidence="6">
    <location>
        <begin position="46"/>
        <end position="55"/>
    </location>
</feature>
<dbReference type="EMBL" id="NHOC01000005">
    <property type="protein sequence ID" value="OUM20640.1"/>
    <property type="molecule type" value="Genomic_DNA"/>
</dbReference>
<reference evidence="9 10" key="1">
    <citation type="submission" date="2017-05" db="EMBL/GenBank/DDBJ databases">
        <title>Butyricicoccus porcorum sp. nov. a butyrate-producing bacterium from the swine intestinal tract.</title>
        <authorList>
            <person name="Trachsel J."/>
            <person name="Humphrey S."/>
            <person name="Allen H.K."/>
        </authorList>
    </citation>
    <scope>NUCLEOTIDE SEQUENCE [LARGE SCALE GENOMIC DNA]</scope>
    <source>
        <strain evidence="9">BB10</strain>
    </source>
</reference>
<comment type="catalytic activity">
    <reaction evidence="1">
        <text>Hydrolysis of terminal non-reducing N-acetyl-D-hexosamine residues in N-acetyl-beta-D-hexosaminides.</text>
        <dbReference type="EC" id="3.2.1.52"/>
    </reaction>
</comment>
<feature type="chain" id="PRO_5039319295" description="beta-N-acetylhexosaminidase" evidence="7">
    <location>
        <begin position="20"/>
        <end position="416"/>
    </location>
</feature>
<feature type="region of interest" description="Disordered" evidence="6">
    <location>
        <begin position="261"/>
        <end position="280"/>
    </location>
</feature>
<feature type="compositionally biased region" description="Basic and acidic residues" evidence="6">
    <location>
        <begin position="270"/>
        <end position="280"/>
    </location>
</feature>